<dbReference type="SUPFAM" id="SSF53756">
    <property type="entry name" value="UDP-Glycosyltransferase/glycogen phosphorylase"/>
    <property type="match status" value="1"/>
</dbReference>
<dbReference type="PANTHER" id="PTHR11468">
    <property type="entry name" value="GLYCOGEN PHOSPHORYLASE"/>
    <property type="match status" value="1"/>
</dbReference>
<keyword evidence="5" id="KW-1185">Reference proteome</keyword>
<sequence length="162" mass="18877">MTVEEKKFFIGGQISMINQLIHLRFAQDQPEVTWDLQARERGYNAFDYYNANAQLKQVIDQIASGFFRPSNPEEFCDIYNNLMYHDCFFCLADYDDYMAAQERVNEAYKDQSVWMKICIHNIASSGKFSSDRTIAEYACEILGVEPTWDKFPAPHEPIEEGK</sequence>
<accession>E9HSE5</accession>
<dbReference type="Gene3D" id="3.40.50.2000">
    <property type="entry name" value="Glycogen Phosphorylase B"/>
    <property type="match status" value="1"/>
</dbReference>
<reference evidence="4 5" key="1">
    <citation type="journal article" date="2011" name="Science">
        <title>The ecoresponsive genome of Daphnia pulex.</title>
        <authorList>
            <person name="Colbourne J.K."/>
            <person name="Pfrender M.E."/>
            <person name="Gilbert D."/>
            <person name="Thomas W.K."/>
            <person name="Tucker A."/>
            <person name="Oakley T.H."/>
            <person name="Tokishita S."/>
            <person name="Aerts A."/>
            <person name="Arnold G.J."/>
            <person name="Basu M.K."/>
            <person name="Bauer D.J."/>
            <person name="Caceres C.E."/>
            <person name="Carmel L."/>
            <person name="Casola C."/>
            <person name="Choi J.H."/>
            <person name="Detter J.C."/>
            <person name="Dong Q."/>
            <person name="Dusheyko S."/>
            <person name="Eads B.D."/>
            <person name="Frohlich T."/>
            <person name="Geiler-Samerotte K.A."/>
            <person name="Gerlach D."/>
            <person name="Hatcher P."/>
            <person name="Jogdeo S."/>
            <person name="Krijgsveld J."/>
            <person name="Kriventseva E.V."/>
            <person name="Kultz D."/>
            <person name="Laforsch C."/>
            <person name="Lindquist E."/>
            <person name="Lopez J."/>
            <person name="Manak J.R."/>
            <person name="Muller J."/>
            <person name="Pangilinan J."/>
            <person name="Patwardhan R.P."/>
            <person name="Pitluck S."/>
            <person name="Pritham E.J."/>
            <person name="Rechtsteiner A."/>
            <person name="Rho M."/>
            <person name="Rogozin I.B."/>
            <person name="Sakarya O."/>
            <person name="Salamov A."/>
            <person name="Schaack S."/>
            <person name="Shapiro H."/>
            <person name="Shiga Y."/>
            <person name="Skalitzky C."/>
            <person name="Smith Z."/>
            <person name="Souvorov A."/>
            <person name="Sung W."/>
            <person name="Tang Z."/>
            <person name="Tsuchiya D."/>
            <person name="Tu H."/>
            <person name="Vos H."/>
            <person name="Wang M."/>
            <person name="Wolf Y.I."/>
            <person name="Yamagata H."/>
            <person name="Yamada T."/>
            <person name="Ye Y."/>
            <person name="Shaw J.R."/>
            <person name="Andrews J."/>
            <person name="Crease T.J."/>
            <person name="Tang H."/>
            <person name="Lucas S.M."/>
            <person name="Robertson H.M."/>
            <person name="Bork P."/>
            <person name="Koonin E.V."/>
            <person name="Zdobnov E.M."/>
            <person name="Grigoriev I.V."/>
            <person name="Lynch M."/>
            <person name="Boore J.L."/>
        </authorList>
    </citation>
    <scope>NUCLEOTIDE SEQUENCE [LARGE SCALE GENOMIC DNA]</scope>
</reference>
<comment type="cofactor">
    <cofactor evidence="3">
        <name>pyridoxal 5'-phosphate</name>
        <dbReference type="ChEBI" id="CHEBI:597326"/>
    </cofactor>
</comment>
<dbReference type="Proteomes" id="UP000000305">
    <property type="component" value="Unassembled WGS sequence"/>
</dbReference>
<dbReference type="EMBL" id="GL732750">
    <property type="protein sequence ID" value="EFX65330.1"/>
    <property type="molecule type" value="Genomic_DNA"/>
</dbReference>
<comment type="function">
    <text evidence="3">Allosteric enzyme that catalyzes the rate-limiting step in glycogen catabolism, the phosphorolytic cleavage of glycogen to produce glucose-1-phosphate, and plays a central role in maintaining cellular and organismal glucose homeostasis.</text>
</comment>
<dbReference type="InterPro" id="IPR000811">
    <property type="entry name" value="Glyco_trans_35"/>
</dbReference>
<dbReference type="FunFam" id="3.40.50.2000:FF:000197">
    <property type="entry name" value="Alpha-1,4 glucan phosphorylase"/>
    <property type="match status" value="1"/>
</dbReference>
<dbReference type="HOGENOM" id="CLU_138773_0_0_1"/>
<dbReference type="Pfam" id="PF00343">
    <property type="entry name" value="Phosphorylase"/>
    <property type="match status" value="1"/>
</dbReference>
<dbReference type="OrthoDB" id="9215500at2759"/>
<organism evidence="4 5">
    <name type="scientific">Daphnia pulex</name>
    <name type="common">Water flea</name>
    <dbReference type="NCBI Taxonomy" id="6669"/>
    <lineage>
        <taxon>Eukaryota</taxon>
        <taxon>Metazoa</taxon>
        <taxon>Ecdysozoa</taxon>
        <taxon>Arthropoda</taxon>
        <taxon>Crustacea</taxon>
        <taxon>Branchiopoda</taxon>
        <taxon>Diplostraca</taxon>
        <taxon>Cladocera</taxon>
        <taxon>Anomopoda</taxon>
        <taxon>Daphniidae</taxon>
        <taxon>Daphnia</taxon>
    </lineage>
</organism>
<name>E9HSE5_DAPPU</name>
<dbReference type="InParanoid" id="E9HSE5"/>
<dbReference type="KEGG" id="dpx:DAPPUDRAFT_303649"/>
<dbReference type="STRING" id="6669.E9HSE5"/>
<keyword evidence="2" id="KW-0597">Phosphoprotein</keyword>
<keyword evidence="3" id="KW-0119">Carbohydrate metabolism</keyword>
<dbReference type="GO" id="GO:0008184">
    <property type="term" value="F:glycogen phosphorylase activity"/>
    <property type="evidence" value="ECO:0007669"/>
    <property type="project" value="InterPro"/>
</dbReference>
<dbReference type="GO" id="GO:0005975">
    <property type="term" value="P:carbohydrate metabolic process"/>
    <property type="evidence" value="ECO:0007669"/>
    <property type="project" value="InterPro"/>
</dbReference>
<evidence type="ECO:0000313" key="4">
    <source>
        <dbReference type="EMBL" id="EFX65330.1"/>
    </source>
</evidence>
<dbReference type="AlphaFoldDB" id="E9HSE5"/>
<proteinExistence type="inferred from homology"/>
<dbReference type="EC" id="2.4.1.1" evidence="3"/>
<evidence type="ECO:0000256" key="1">
    <source>
        <dbReference type="ARBA" id="ARBA00006047"/>
    </source>
</evidence>
<gene>
    <name evidence="4" type="ORF">DAPPUDRAFT_303649</name>
</gene>
<evidence type="ECO:0000256" key="2">
    <source>
        <dbReference type="ARBA" id="ARBA00022553"/>
    </source>
</evidence>
<comment type="catalytic activity">
    <reaction evidence="3">
        <text>[(1-&gt;4)-alpha-D-glucosyl](n) + phosphate = [(1-&gt;4)-alpha-D-glucosyl](n-1) + alpha-D-glucose 1-phosphate</text>
        <dbReference type="Rhea" id="RHEA:41732"/>
        <dbReference type="Rhea" id="RHEA-COMP:9584"/>
        <dbReference type="Rhea" id="RHEA-COMP:9586"/>
        <dbReference type="ChEBI" id="CHEBI:15444"/>
        <dbReference type="ChEBI" id="CHEBI:43474"/>
        <dbReference type="ChEBI" id="CHEBI:58601"/>
        <dbReference type="EC" id="2.4.1.1"/>
    </reaction>
</comment>
<comment type="similarity">
    <text evidence="1 3">Belongs to the glycogen phosphorylase family.</text>
</comment>
<dbReference type="PANTHER" id="PTHR11468:SF13">
    <property type="entry name" value="GLYCOGEN PHOSPHORYLASE"/>
    <property type="match status" value="1"/>
</dbReference>
<dbReference type="eggNOG" id="KOG2099">
    <property type="taxonomic scope" value="Eukaryota"/>
</dbReference>
<keyword evidence="3" id="KW-0663">Pyridoxal phosphate</keyword>
<keyword evidence="3" id="KW-0328">Glycosyltransferase</keyword>
<protein>
    <recommendedName>
        <fullName evidence="3">Alpha-1,4 glucan phosphorylase</fullName>
        <ecNumber evidence="3">2.4.1.1</ecNumber>
    </recommendedName>
</protein>
<keyword evidence="3" id="KW-0808">Transferase</keyword>
<dbReference type="FunFam" id="3.40.50.2000:FF:000551">
    <property type="entry name" value="Alpha-1,4 glucan phosphorylase"/>
    <property type="match status" value="1"/>
</dbReference>
<evidence type="ECO:0000313" key="5">
    <source>
        <dbReference type="Proteomes" id="UP000000305"/>
    </source>
</evidence>
<evidence type="ECO:0000256" key="3">
    <source>
        <dbReference type="RuleBase" id="RU000587"/>
    </source>
</evidence>